<sequence>MTMLQDRFSVRCAQMEDGEVIGTIQQLSDRLGLAESAVLPCLQDARQSVMLQAGTGLDQLLILDAGALGVLRDCAGGDAAGA</sequence>
<reference evidence="1" key="1">
    <citation type="submission" date="2022-08" db="EMBL/GenBank/DDBJ databases">
        <title>Genomic Encyclopedia of Type Strains, Phase V (KMG-V): Genome sequencing to study the core and pangenomes of soil and plant-associated prokaryotes.</title>
        <authorList>
            <person name="Whitman W."/>
        </authorList>
    </citation>
    <scope>NUCLEOTIDE SEQUENCE</scope>
    <source>
        <strain evidence="1">SP3026</strain>
    </source>
</reference>
<protein>
    <submittedName>
        <fullName evidence="1">Uncharacterized protein</fullName>
    </submittedName>
</protein>
<gene>
    <name evidence="1" type="ORF">GGP45_000007</name>
</gene>
<organism evidence="1 2">
    <name type="scientific">Salinibacter ruber</name>
    <dbReference type="NCBI Taxonomy" id="146919"/>
    <lineage>
        <taxon>Bacteria</taxon>
        <taxon>Pseudomonadati</taxon>
        <taxon>Rhodothermota</taxon>
        <taxon>Rhodothermia</taxon>
        <taxon>Rhodothermales</taxon>
        <taxon>Salinibacteraceae</taxon>
        <taxon>Salinibacter</taxon>
    </lineage>
</organism>
<dbReference type="AlphaFoldDB" id="A0A9X2V4G0"/>
<proteinExistence type="predicted"/>
<dbReference type="Proteomes" id="UP001155144">
    <property type="component" value="Unassembled WGS sequence"/>
</dbReference>
<accession>A0A9X2V4G0</accession>
<name>A0A9X2V4G0_9BACT</name>
<dbReference type="RefSeq" id="WP_118839477.1">
    <property type="nucleotide sequence ID" value="NZ_CP030356.1"/>
</dbReference>
<evidence type="ECO:0000313" key="2">
    <source>
        <dbReference type="Proteomes" id="UP001155144"/>
    </source>
</evidence>
<dbReference type="EMBL" id="JANUBL010000001">
    <property type="protein sequence ID" value="MCS4119689.1"/>
    <property type="molecule type" value="Genomic_DNA"/>
</dbReference>
<evidence type="ECO:0000313" key="1">
    <source>
        <dbReference type="EMBL" id="MCS4119689.1"/>
    </source>
</evidence>
<comment type="caution">
    <text evidence="1">The sequence shown here is derived from an EMBL/GenBank/DDBJ whole genome shotgun (WGS) entry which is preliminary data.</text>
</comment>